<comment type="caution">
    <text evidence="2">The sequence shown here is derived from an EMBL/GenBank/DDBJ whole genome shotgun (WGS) entry which is preliminary data.</text>
</comment>
<keyword evidence="1" id="KW-0472">Membrane</keyword>
<organism evidence="2 3">
    <name type="scientific">Flaviaesturariibacter amylovorans</name>
    <dbReference type="NCBI Taxonomy" id="1084520"/>
    <lineage>
        <taxon>Bacteria</taxon>
        <taxon>Pseudomonadati</taxon>
        <taxon>Bacteroidota</taxon>
        <taxon>Chitinophagia</taxon>
        <taxon>Chitinophagales</taxon>
        <taxon>Chitinophagaceae</taxon>
        <taxon>Flaviaestuariibacter</taxon>
    </lineage>
</organism>
<name>A0ABP8HRJ7_9BACT</name>
<dbReference type="EMBL" id="BAABGY010000016">
    <property type="protein sequence ID" value="GAA4343205.1"/>
    <property type="molecule type" value="Genomic_DNA"/>
</dbReference>
<proteinExistence type="predicted"/>
<reference evidence="3" key="1">
    <citation type="journal article" date="2019" name="Int. J. Syst. Evol. Microbiol.">
        <title>The Global Catalogue of Microorganisms (GCM) 10K type strain sequencing project: providing services to taxonomists for standard genome sequencing and annotation.</title>
        <authorList>
            <consortium name="The Broad Institute Genomics Platform"/>
            <consortium name="The Broad Institute Genome Sequencing Center for Infectious Disease"/>
            <person name="Wu L."/>
            <person name="Ma J."/>
        </authorList>
    </citation>
    <scope>NUCLEOTIDE SEQUENCE [LARGE SCALE GENOMIC DNA]</scope>
    <source>
        <strain evidence="3">JCM 17919</strain>
    </source>
</reference>
<feature type="transmembrane region" description="Helical" evidence="1">
    <location>
        <begin position="62"/>
        <end position="81"/>
    </location>
</feature>
<protein>
    <recommendedName>
        <fullName evidence="4">TssN family type VI secretion system protein</fullName>
    </recommendedName>
</protein>
<accession>A0ABP8HRJ7</accession>
<dbReference type="RefSeq" id="WP_345258066.1">
    <property type="nucleotide sequence ID" value="NZ_BAABGY010000016.1"/>
</dbReference>
<dbReference type="Proteomes" id="UP001501725">
    <property type="component" value="Unassembled WGS sequence"/>
</dbReference>
<feature type="transmembrane region" description="Helical" evidence="1">
    <location>
        <begin position="127"/>
        <end position="150"/>
    </location>
</feature>
<feature type="transmembrane region" description="Helical" evidence="1">
    <location>
        <begin position="6"/>
        <end position="26"/>
    </location>
</feature>
<keyword evidence="1" id="KW-0812">Transmembrane</keyword>
<sequence>MAYLIVAAVIGVIAIVTFLVLNSGSVNARNKKAVLFLLVGAIVITLPAFAGKLSSIFDTTWWYVLLQVVYLGLGIVYSRLLRKEFFGSFEKKGISEAALVFANAAFGFVGFTLLFEHLTGSEMGPMFGSSILLFVVPHLFLLTLDLLAAIPPEIFKVWYYPLDEPEPDFDSIDLNKILIVELEFSKSPNDTSITNFKARAPLDMRFSDWFRSFINNYNYKFEDAPIQYVDEGKHPHGWMFFTKPTLLRSKRYVDPDLTIKDNSINEKLVILAKRVRVEDLN</sequence>
<dbReference type="InterPro" id="IPR035177">
    <property type="entry name" value="TssN"/>
</dbReference>
<keyword evidence="3" id="KW-1185">Reference proteome</keyword>
<evidence type="ECO:0000256" key="1">
    <source>
        <dbReference type="SAM" id="Phobius"/>
    </source>
</evidence>
<dbReference type="Pfam" id="PF17555">
    <property type="entry name" value="TssN"/>
    <property type="match status" value="1"/>
</dbReference>
<evidence type="ECO:0000313" key="2">
    <source>
        <dbReference type="EMBL" id="GAA4343205.1"/>
    </source>
</evidence>
<feature type="transmembrane region" description="Helical" evidence="1">
    <location>
        <begin position="33"/>
        <end position="50"/>
    </location>
</feature>
<feature type="transmembrane region" description="Helical" evidence="1">
    <location>
        <begin position="93"/>
        <end position="115"/>
    </location>
</feature>
<gene>
    <name evidence="2" type="ORF">GCM10023184_43380</name>
</gene>
<keyword evidence="1" id="KW-1133">Transmembrane helix</keyword>
<evidence type="ECO:0000313" key="3">
    <source>
        <dbReference type="Proteomes" id="UP001501725"/>
    </source>
</evidence>
<evidence type="ECO:0008006" key="4">
    <source>
        <dbReference type="Google" id="ProtNLM"/>
    </source>
</evidence>